<keyword evidence="2" id="KW-1185">Reference proteome</keyword>
<dbReference type="RefSeq" id="XP_023930702.1">
    <property type="nucleotide sequence ID" value="XM_024074934.1"/>
</dbReference>
<dbReference type="InParanoid" id="A0A2R2MKW2"/>
<evidence type="ECO:0000313" key="3">
    <source>
        <dbReference type="RefSeq" id="XP_023930702.1"/>
    </source>
</evidence>
<name>A0A2R2MKW2_LINAN</name>
<evidence type="ECO:0000259" key="1">
    <source>
        <dbReference type="Pfam" id="PF13873"/>
    </source>
</evidence>
<dbReference type="KEGG" id="lak:112041554"/>
<dbReference type="Pfam" id="PF13873">
    <property type="entry name" value="Myb_DNA-bind_5"/>
    <property type="match status" value="1"/>
</dbReference>
<organism evidence="2 3">
    <name type="scientific">Lingula anatina</name>
    <name type="common">Brachiopod</name>
    <name type="synonym">Lingula unguis</name>
    <dbReference type="NCBI Taxonomy" id="7574"/>
    <lineage>
        <taxon>Eukaryota</taxon>
        <taxon>Metazoa</taxon>
        <taxon>Spiralia</taxon>
        <taxon>Lophotrochozoa</taxon>
        <taxon>Brachiopoda</taxon>
        <taxon>Linguliformea</taxon>
        <taxon>Lingulata</taxon>
        <taxon>Lingulida</taxon>
        <taxon>Linguloidea</taxon>
        <taxon>Lingulidae</taxon>
        <taxon>Lingula</taxon>
    </lineage>
</organism>
<protein>
    <submittedName>
        <fullName evidence="3">Nuclear apoptosis-inducing factor 1-like</fullName>
    </submittedName>
</protein>
<dbReference type="Proteomes" id="UP000085678">
    <property type="component" value="Unplaced"/>
</dbReference>
<sequence>MADKKRGPNWSCEEKEVLVEEFLKQKHILRGRFSTKITAQAKKDAWTKVMNGVNQTNPDMKRDIESVKKKWDNLLSGAKKDIIDYKKELRKTGGGPPPRELPALTKKKYGRFSEKTHHRWEDKNLVSSLD</sequence>
<dbReference type="GeneID" id="112041554"/>
<dbReference type="AlphaFoldDB" id="A0A2R2MKW2"/>
<dbReference type="GO" id="GO:0005634">
    <property type="term" value="C:nucleus"/>
    <property type="evidence" value="ECO:0007669"/>
    <property type="project" value="TreeGrafter"/>
</dbReference>
<feature type="domain" description="Myb/SANT-like DNA-binding" evidence="1">
    <location>
        <begin position="6"/>
        <end position="82"/>
    </location>
</feature>
<dbReference type="InterPro" id="IPR028002">
    <property type="entry name" value="Myb_DNA-bind_5"/>
</dbReference>
<dbReference type="PANTHER" id="PTHR23098">
    <property type="entry name" value="AGAP001331-PA-RELATED"/>
    <property type="match status" value="1"/>
</dbReference>
<proteinExistence type="predicted"/>
<dbReference type="PANTHER" id="PTHR23098:SF16">
    <property type="entry name" value="REGULATORY PROTEIN ZESTE"/>
    <property type="match status" value="1"/>
</dbReference>
<gene>
    <name evidence="3" type="primary">LOC112041554</name>
</gene>
<dbReference type="OrthoDB" id="6120382at2759"/>
<reference evidence="3" key="1">
    <citation type="submission" date="2025-08" db="UniProtKB">
        <authorList>
            <consortium name="RefSeq"/>
        </authorList>
    </citation>
    <scope>IDENTIFICATION</scope>
    <source>
        <tissue evidence="3">Gonads</tissue>
    </source>
</reference>
<evidence type="ECO:0000313" key="2">
    <source>
        <dbReference type="Proteomes" id="UP000085678"/>
    </source>
</evidence>
<accession>A0A2R2MKW2</accession>